<evidence type="ECO:0000313" key="1">
    <source>
        <dbReference type="EMBL" id="KAF2477006.1"/>
    </source>
</evidence>
<organism evidence="1 2">
    <name type="scientific">Lindgomyces ingoldianus</name>
    <dbReference type="NCBI Taxonomy" id="673940"/>
    <lineage>
        <taxon>Eukaryota</taxon>
        <taxon>Fungi</taxon>
        <taxon>Dikarya</taxon>
        <taxon>Ascomycota</taxon>
        <taxon>Pezizomycotina</taxon>
        <taxon>Dothideomycetes</taxon>
        <taxon>Pleosporomycetidae</taxon>
        <taxon>Pleosporales</taxon>
        <taxon>Lindgomycetaceae</taxon>
        <taxon>Lindgomyces</taxon>
    </lineage>
</organism>
<comment type="caution">
    <text evidence="1">The sequence shown here is derived from an EMBL/GenBank/DDBJ whole genome shotgun (WGS) entry which is preliminary data.</text>
</comment>
<dbReference type="Proteomes" id="UP000799755">
    <property type="component" value="Unassembled WGS sequence"/>
</dbReference>
<dbReference type="EMBL" id="MU003493">
    <property type="protein sequence ID" value="KAF2477006.1"/>
    <property type="molecule type" value="Genomic_DNA"/>
</dbReference>
<keyword evidence="2" id="KW-1185">Reference proteome</keyword>
<reference evidence="1" key="1">
    <citation type="journal article" date="2020" name="Stud. Mycol.">
        <title>101 Dothideomycetes genomes: a test case for predicting lifestyles and emergence of pathogens.</title>
        <authorList>
            <person name="Haridas S."/>
            <person name="Albert R."/>
            <person name="Binder M."/>
            <person name="Bloem J."/>
            <person name="Labutti K."/>
            <person name="Salamov A."/>
            <person name="Andreopoulos B."/>
            <person name="Baker S."/>
            <person name="Barry K."/>
            <person name="Bills G."/>
            <person name="Bluhm B."/>
            <person name="Cannon C."/>
            <person name="Castanera R."/>
            <person name="Culley D."/>
            <person name="Daum C."/>
            <person name="Ezra D."/>
            <person name="Gonzalez J."/>
            <person name="Henrissat B."/>
            <person name="Kuo A."/>
            <person name="Liang C."/>
            <person name="Lipzen A."/>
            <person name="Lutzoni F."/>
            <person name="Magnuson J."/>
            <person name="Mondo S."/>
            <person name="Nolan M."/>
            <person name="Ohm R."/>
            <person name="Pangilinan J."/>
            <person name="Park H.-J."/>
            <person name="Ramirez L."/>
            <person name="Alfaro M."/>
            <person name="Sun H."/>
            <person name="Tritt A."/>
            <person name="Yoshinaga Y."/>
            <person name="Zwiers L.-H."/>
            <person name="Turgeon B."/>
            <person name="Goodwin S."/>
            <person name="Spatafora J."/>
            <person name="Crous P."/>
            <person name="Grigoriev I."/>
        </authorList>
    </citation>
    <scope>NUCLEOTIDE SEQUENCE</scope>
    <source>
        <strain evidence="1">ATCC 200398</strain>
    </source>
</reference>
<gene>
    <name evidence="1" type="ORF">BDR25DRAFT_339077</name>
</gene>
<accession>A0ACB6REU6</accession>
<protein>
    <submittedName>
        <fullName evidence="1">Uncharacterized protein</fullName>
    </submittedName>
</protein>
<sequence length="395" mass="45119">MEYEDDFENWKLCWEVSRLFQKQRFFPPPDDNICLGCGAKTKPWSNKHRSEFVILAVQCSAKGHLDSLRSLEVDVCVRCNQDFVAKIVKREQMCPEEGCRRVLTIDKKAVAKRLGGQDLLTVKFLSLLSKYETFECLFHGDTSPLSLAPKLHAPTNCNHEANICSKGLKAVLEQAVCDGRLQDIRCPDPDCRASYSNKAVRSMLSKEVFVQYNRKLGLREMQKDDNFRWCQGKGCDNGQIVQHNADELEWQCVVCKMWNCFGCSKTICERHKKEKAEESANEELLNRTTKRCPRRGCARRIEYKCGCAHMTCHENVANGCGTEFCWVCKVIWPRQPEPTGKAVASHLASCRLRNPSRTPVNRPQSNDGDYAPGWDLDPGYDISLDTSMWLPGYQR</sequence>
<name>A0ACB6REU6_9PLEO</name>
<proteinExistence type="predicted"/>
<evidence type="ECO:0000313" key="2">
    <source>
        <dbReference type="Proteomes" id="UP000799755"/>
    </source>
</evidence>